<keyword evidence="12" id="KW-1185">Reference proteome</keyword>
<keyword evidence="11" id="KW-0969">Cilium</keyword>
<evidence type="ECO:0000313" key="12">
    <source>
        <dbReference type="Proteomes" id="UP000217696"/>
    </source>
</evidence>
<dbReference type="GO" id="GO:0009424">
    <property type="term" value="C:bacterial-type flagellum hook"/>
    <property type="evidence" value="ECO:0007669"/>
    <property type="project" value="UniProtKB-UniRule"/>
</dbReference>
<feature type="domain" description="Flagellar basal body rod protein N-terminal" evidence="8">
    <location>
        <begin position="14"/>
        <end position="38"/>
    </location>
</feature>
<evidence type="ECO:0000256" key="6">
    <source>
        <dbReference type="ARBA" id="ARBA00023143"/>
    </source>
</evidence>
<dbReference type="InterPro" id="IPR002371">
    <property type="entry name" value="FlgK"/>
</dbReference>
<dbReference type="Pfam" id="PF06429">
    <property type="entry name" value="Flg_bbr_C"/>
    <property type="match status" value="1"/>
</dbReference>
<keyword evidence="5 7" id="KW-0964">Secreted</keyword>
<organism evidence="11 12">
    <name type="scientific">Aneurinibacillus soli</name>
    <dbReference type="NCBI Taxonomy" id="1500254"/>
    <lineage>
        <taxon>Bacteria</taxon>
        <taxon>Bacillati</taxon>
        <taxon>Bacillota</taxon>
        <taxon>Bacilli</taxon>
        <taxon>Bacillales</taxon>
        <taxon>Paenibacillaceae</taxon>
        <taxon>Aneurinibacillus group</taxon>
        <taxon>Aneurinibacillus</taxon>
    </lineage>
</organism>
<sequence>MTSTFSGLEIGKLGLFAQQTALNTTGHNISNANTEGYTRQRVNMEAMPAFPYPSAVNNRSAGQVGTGVWVSSIERLRTAFLDLQFRGENKNAGEYGARTDTLEKIENILNEPTDSGLQKTMDDFWGAWQQLSANPKDTSAREVVRQKATTMTESFAFIQREMIQQQNNVNEDIGTKTTEIQGYLDTVAKLNAQINDIVPHGYTPNDLYDQRDLILDKLSKSMDIEVKPVTNNGKDTGMVDVYIKGTNVNLVSEKAASVVKAEASTAAPPNNTLRDGTTTKLDINIYCATLRSGTTPPQAPDQSNLATWTPANPNYQFSEGGELKGLLASRDTILPDYMTRISNLATKIATEVNKVHKSGKDLDGNQQGGVDYAPTITPIPPSTKSALPFFVSKQAYETAKVASPTNPNPHNDNDPTTWNWMNTPPTGPGDMIVNPLIMKSVNKIAASDPNSGTGDNKTALAIYALKEQTNMVFGGAGGETGSFDSYTRSIISKLGSETREAQRMKTNVESLTSEVDNRRQSVSGVSLDEEMSNMIKFQHSYSACARTITAMDEMLDQIINKMGLVGR</sequence>
<dbReference type="EMBL" id="AP017312">
    <property type="protein sequence ID" value="BAU26556.1"/>
    <property type="molecule type" value="Genomic_DNA"/>
</dbReference>
<dbReference type="PANTHER" id="PTHR30033:SF1">
    <property type="entry name" value="FLAGELLAR HOOK-ASSOCIATED PROTEIN 1"/>
    <property type="match status" value="1"/>
</dbReference>
<dbReference type="PANTHER" id="PTHR30033">
    <property type="entry name" value="FLAGELLAR HOOK-ASSOCIATED PROTEIN 1"/>
    <property type="match status" value="1"/>
</dbReference>
<reference evidence="11 12" key="1">
    <citation type="submission" date="2015-12" db="EMBL/GenBank/DDBJ databases">
        <title>Genome sequence of Aneurinibacillus soli.</title>
        <authorList>
            <person name="Lee J.S."/>
            <person name="Lee K.C."/>
            <person name="Kim K.K."/>
            <person name="Lee B.W."/>
        </authorList>
    </citation>
    <scope>NUCLEOTIDE SEQUENCE [LARGE SCALE GENOMIC DNA]</scope>
    <source>
        <strain evidence="11 12">CB4</strain>
    </source>
</reference>
<keyword evidence="11" id="KW-0282">Flagellum</keyword>
<dbReference type="AlphaFoldDB" id="A0A0U5B6F9"/>
<dbReference type="InterPro" id="IPR053927">
    <property type="entry name" value="FlgK_helical"/>
</dbReference>
<dbReference type="OrthoDB" id="9802553at2"/>
<feature type="domain" description="Flagellar basal-body/hook protein C-terminal" evidence="9">
    <location>
        <begin position="522"/>
        <end position="560"/>
    </location>
</feature>
<protein>
    <recommendedName>
        <fullName evidence="4 7">Flagellar hook-associated protein 1</fullName>
        <shortName evidence="7">HAP1</shortName>
    </recommendedName>
</protein>
<dbReference type="GO" id="GO:0005576">
    <property type="term" value="C:extracellular region"/>
    <property type="evidence" value="ECO:0007669"/>
    <property type="project" value="UniProtKB-SubCell"/>
</dbReference>
<accession>A0A0U5B6F9</accession>
<evidence type="ECO:0000259" key="10">
    <source>
        <dbReference type="Pfam" id="PF22638"/>
    </source>
</evidence>
<comment type="subcellular location">
    <subcellularLocation>
        <location evidence="1 7">Bacterial flagellum</location>
    </subcellularLocation>
    <subcellularLocation>
        <location evidence="2 7">Secreted</location>
    </subcellularLocation>
</comment>
<dbReference type="GO" id="GO:0044780">
    <property type="term" value="P:bacterial-type flagellum assembly"/>
    <property type="evidence" value="ECO:0007669"/>
    <property type="project" value="InterPro"/>
</dbReference>
<dbReference type="GO" id="GO:0005198">
    <property type="term" value="F:structural molecule activity"/>
    <property type="evidence" value="ECO:0007669"/>
    <property type="project" value="UniProtKB-UniRule"/>
</dbReference>
<dbReference type="Pfam" id="PF22638">
    <property type="entry name" value="FlgK_D1"/>
    <property type="match status" value="1"/>
</dbReference>
<evidence type="ECO:0000256" key="7">
    <source>
        <dbReference type="RuleBase" id="RU362065"/>
    </source>
</evidence>
<dbReference type="InterPro" id="IPR010930">
    <property type="entry name" value="Flg_bb/hook_C_dom"/>
</dbReference>
<dbReference type="PRINTS" id="PR01005">
    <property type="entry name" value="FLGHOOKAP1"/>
</dbReference>
<dbReference type="InterPro" id="IPR001444">
    <property type="entry name" value="Flag_bb_rod_N"/>
</dbReference>
<evidence type="ECO:0000256" key="2">
    <source>
        <dbReference type="ARBA" id="ARBA00004613"/>
    </source>
</evidence>
<keyword evidence="11" id="KW-0966">Cell projection</keyword>
<dbReference type="KEGG" id="asoc:CB4_00683"/>
<dbReference type="Proteomes" id="UP000217696">
    <property type="component" value="Chromosome"/>
</dbReference>
<evidence type="ECO:0000313" key="11">
    <source>
        <dbReference type="EMBL" id="BAU26556.1"/>
    </source>
</evidence>
<dbReference type="Pfam" id="PF00460">
    <property type="entry name" value="Flg_bb_rod"/>
    <property type="match status" value="1"/>
</dbReference>
<name>A0A0U5B6F9_9BACL</name>
<evidence type="ECO:0000256" key="1">
    <source>
        <dbReference type="ARBA" id="ARBA00004365"/>
    </source>
</evidence>
<feature type="domain" description="Flagellar hook-associated protein FlgK helical" evidence="10">
    <location>
        <begin position="102"/>
        <end position="368"/>
    </location>
</feature>
<evidence type="ECO:0000256" key="5">
    <source>
        <dbReference type="ARBA" id="ARBA00022525"/>
    </source>
</evidence>
<comment type="similarity">
    <text evidence="3 7">Belongs to the flagella basal body rod proteins family.</text>
</comment>
<evidence type="ECO:0000256" key="4">
    <source>
        <dbReference type="ARBA" id="ARBA00016244"/>
    </source>
</evidence>
<evidence type="ECO:0000259" key="8">
    <source>
        <dbReference type="Pfam" id="PF00460"/>
    </source>
</evidence>
<evidence type="ECO:0000259" key="9">
    <source>
        <dbReference type="Pfam" id="PF06429"/>
    </source>
</evidence>
<gene>
    <name evidence="7 11" type="primary">flgK</name>
    <name evidence="11" type="ORF">CB4_00683</name>
</gene>
<keyword evidence="6 7" id="KW-0975">Bacterial flagellum</keyword>
<dbReference type="SUPFAM" id="SSF64518">
    <property type="entry name" value="Phase 1 flagellin"/>
    <property type="match status" value="1"/>
</dbReference>
<evidence type="ECO:0000256" key="3">
    <source>
        <dbReference type="ARBA" id="ARBA00009677"/>
    </source>
</evidence>
<proteinExistence type="inferred from homology"/>
<dbReference type="NCBIfam" id="TIGR02492">
    <property type="entry name" value="flgK_ends"/>
    <property type="match status" value="1"/>
</dbReference>
<dbReference type="RefSeq" id="WP_096463594.1">
    <property type="nucleotide sequence ID" value="NZ_AP017312.1"/>
</dbReference>